<comment type="caution">
    <text evidence="1">The sequence shown here is derived from an EMBL/GenBank/DDBJ whole genome shotgun (WGS) entry which is preliminary data.</text>
</comment>
<name>A0ACB6ZEV1_THEGA</name>
<reference evidence="1" key="2">
    <citation type="journal article" date="2020" name="Nat. Commun.">
        <title>Large-scale genome sequencing of mycorrhizal fungi provides insights into the early evolution of symbiotic traits.</title>
        <authorList>
            <person name="Miyauchi S."/>
            <person name="Kiss E."/>
            <person name="Kuo A."/>
            <person name="Drula E."/>
            <person name="Kohler A."/>
            <person name="Sanchez-Garcia M."/>
            <person name="Morin E."/>
            <person name="Andreopoulos B."/>
            <person name="Barry K.W."/>
            <person name="Bonito G."/>
            <person name="Buee M."/>
            <person name="Carver A."/>
            <person name="Chen C."/>
            <person name="Cichocki N."/>
            <person name="Clum A."/>
            <person name="Culley D."/>
            <person name="Crous P.W."/>
            <person name="Fauchery L."/>
            <person name="Girlanda M."/>
            <person name="Hayes R.D."/>
            <person name="Keri Z."/>
            <person name="LaButti K."/>
            <person name="Lipzen A."/>
            <person name="Lombard V."/>
            <person name="Magnuson J."/>
            <person name="Maillard F."/>
            <person name="Murat C."/>
            <person name="Nolan M."/>
            <person name="Ohm R.A."/>
            <person name="Pangilinan J."/>
            <person name="Pereira M.F."/>
            <person name="Perotto S."/>
            <person name="Peter M."/>
            <person name="Pfister S."/>
            <person name="Riley R."/>
            <person name="Sitrit Y."/>
            <person name="Stielow J.B."/>
            <person name="Szollosi G."/>
            <person name="Zifcakova L."/>
            <person name="Stursova M."/>
            <person name="Spatafora J.W."/>
            <person name="Tedersoo L."/>
            <person name="Vaario L.M."/>
            <person name="Yamada A."/>
            <person name="Yan M."/>
            <person name="Wang P."/>
            <person name="Xu J."/>
            <person name="Bruns T."/>
            <person name="Baldrian P."/>
            <person name="Vilgalys R."/>
            <person name="Dunand C."/>
            <person name="Henrissat B."/>
            <person name="Grigoriev I.V."/>
            <person name="Hibbett D."/>
            <person name="Nagy L.G."/>
            <person name="Martin F.M."/>
        </authorList>
    </citation>
    <scope>NUCLEOTIDE SEQUENCE</scope>
    <source>
        <strain evidence="1">P2</strain>
    </source>
</reference>
<accession>A0ACB6ZEV1</accession>
<evidence type="ECO:0000313" key="2">
    <source>
        <dbReference type="Proteomes" id="UP000886501"/>
    </source>
</evidence>
<reference evidence="1" key="1">
    <citation type="submission" date="2019-10" db="EMBL/GenBank/DDBJ databases">
        <authorList>
            <consortium name="DOE Joint Genome Institute"/>
            <person name="Kuo A."/>
            <person name="Miyauchi S."/>
            <person name="Kiss E."/>
            <person name="Drula E."/>
            <person name="Kohler A."/>
            <person name="Sanchez-Garcia M."/>
            <person name="Andreopoulos B."/>
            <person name="Barry K.W."/>
            <person name="Bonito G."/>
            <person name="Buee M."/>
            <person name="Carver A."/>
            <person name="Chen C."/>
            <person name="Cichocki N."/>
            <person name="Clum A."/>
            <person name="Culley D."/>
            <person name="Crous P.W."/>
            <person name="Fauchery L."/>
            <person name="Girlanda M."/>
            <person name="Hayes R."/>
            <person name="Keri Z."/>
            <person name="Labutti K."/>
            <person name="Lipzen A."/>
            <person name="Lombard V."/>
            <person name="Magnuson J."/>
            <person name="Maillard F."/>
            <person name="Morin E."/>
            <person name="Murat C."/>
            <person name="Nolan M."/>
            <person name="Ohm R."/>
            <person name="Pangilinan J."/>
            <person name="Pereira M."/>
            <person name="Perotto S."/>
            <person name="Peter M."/>
            <person name="Riley R."/>
            <person name="Sitrit Y."/>
            <person name="Stielow B."/>
            <person name="Szollosi G."/>
            <person name="Zifcakova L."/>
            <person name="Stursova M."/>
            <person name="Spatafora J.W."/>
            <person name="Tedersoo L."/>
            <person name="Vaario L.-M."/>
            <person name="Yamada A."/>
            <person name="Yan M."/>
            <person name="Wang P."/>
            <person name="Xu J."/>
            <person name="Bruns T."/>
            <person name="Baldrian P."/>
            <person name="Vilgalys R."/>
            <person name="Henrissat B."/>
            <person name="Grigoriev I.V."/>
            <person name="Hibbett D."/>
            <person name="Nagy L.G."/>
            <person name="Martin F.M."/>
        </authorList>
    </citation>
    <scope>NUCLEOTIDE SEQUENCE</scope>
    <source>
        <strain evidence="1">P2</strain>
    </source>
</reference>
<sequence>MATRVFKLDELATRIATHLLAISSKSTVALALTCRDLEVPALRTLWETQFCSLESLIKRVLSTDVWGFVFPDEDADLCLFALQRPLTTRELNRLKRYASWVRRLNMREWGLSREITRLVVSTSPRTAPALRFHLRELNWWLNESNLTFLPKFLSPHLTKIVITTVTFLRPGESVEPWGEELPREVVSTMRSAIKTFPSSLQFLHIQLGVGPETRLSEEISTFVLGYGESLQKFSTNLVLSTQAIAHLMKLPNLRVWATEQGPPQVTNLIHHGFPSGATSFFPSLKAIDLRSEAALEWLSLFEAAKKRTPPWIVICPLDGPGRRLLWYGMPYAALRITIHGPRRGKFGNRFAEAGSPHVGRAAVQ</sequence>
<protein>
    <submittedName>
        <fullName evidence="1">Uncharacterized protein</fullName>
    </submittedName>
</protein>
<proteinExistence type="predicted"/>
<dbReference type="Proteomes" id="UP000886501">
    <property type="component" value="Unassembled WGS sequence"/>
</dbReference>
<organism evidence="1 2">
    <name type="scientific">Thelephora ganbajun</name>
    <name type="common">Ganba fungus</name>
    <dbReference type="NCBI Taxonomy" id="370292"/>
    <lineage>
        <taxon>Eukaryota</taxon>
        <taxon>Fungi</taxon>
        <taxon>Dikarya</taxon>
        <taxon>Basidiomycota</taxon>
        <taxon>Agaricomycotina</taxon>
        <taxon>Agaricomycetes</taxon>
        <taxon>Thelephorales</taxon>
        <taxon>Thelephoraceae</taxon>
        <taxon>Thelephora</taxon>
    </lineage>
</organism>
<evidence type="ECO:0000313" key="1">
    <source>
        <dbReference type="EMBL" id="KAF9647873.1"/>
    </source>
</evidence>
<gene>
    <name evidence="1" type="ORF">BDM02DRAFT_2493453</name>
</gene>
<keyword evidence="2" id="KW-1185">Reference proteome</keyword>
<dbReference type="EMBL" id="MU118024">
    <property type="protein sequence ID" value="KAF9647873.1"/>
    <property type="molecule type" value="Genomic_DNA"/>
</dbReference>